<gene>
    <name evidence="1" type="ORF">FV139_09065</name>
</gene>
<reference evidence="1 2" key="1">
    <citation type="submission" date="2019-08" db="EMBL/GenBank/DDBJ databases">
        <title>Parahaliea maris sp. nov., isolated from the surface seawater.</title>
        <authorList>
            <person name="Liu Y."/>
        </authorList>
    </citation>
    <scope>NUCLEOTIDE SEQUENCE [LARGE SCALE GENOMIC DNA]</scope>
    <source>
        <strain evidence="1 2">HSLHS9</strain>
    </source>
</reference>
<proteinExistence type="predicted"/>
<evidence type="ECO:0000313" key="1">
    <source>
        <dbReference type="EMBL" id="TXS93778.1"/>
    </source>
</evidence>
<sequence>MDGLPYSQACENNKAPILAVLERLLANSTQVLEIGSGTGQHATWFAGHLPHLVWQPTDLHDHLPTLSLRCAMYEGSNLLPPLALDVCLHPWPAEVHDAVFTANSFHIMSFAAVEQCFAELGRRAHPNTLLCVYGPFNYNGQYTSESNARFDQWLGQQHPDSAIRDFEAVDALARQAGFELVEDNAMPANNRLLVWRKQE</sequence>
<evidence type="ECO:0000313" key="2">
    <source>
        <dbReference type="Proteomes" id="UP000321039"/>
    </source>
</evidence>
<dbReference type="RefSeq" id="WP_148068121.1">
    <property type="nucleotide sequence ID" value="NZ_VRZA01000003.1"/>
</dbReference>
<dbReference type="InterPro" id="IPR029063">
    <property type="entry name" value="SAM-dependent_MTases_sf"/>
</dbReference>
<name>A0A5C8ZZ70_9GAMM</name>
<protein>
    <submittedName>
        <fullName evidence="1">DUF938 domain-containing protein</fullName>
    </submittedName>
</protein>
<dbReference type="Proteomes" id="UP000321039">
    <property type="component" value="Unassembled WGS sequence"/>
</dbReference>
<dbReference type="PANTHER" id="PTHR20974">
    <property type="entry name" value="UPF0585 PROTEIN CG18661"/>
    <property type="match status" value="1"/>
</dbReference>
<dbReference type="AlphaFoldDB" id="A0A5C8ZZ70"/>
<dbReference type="SUPFAM" id="SSF53335">
    <property type="entry name" value="S-adenosyl-L-methionine-dependent methyltransferases"/>
    <property type="match status" value="1"/>
</dbReference>
<keyword evidence="2" id="KW-1185">Reference proteome</keyword>
<organism evidence="1 2">
    <name type="scientific">Parahaliea maris</name>
    <dbReference type="NCBI Taxonomy" id="2716870"/>
    <lineage>
        <taxon>Bacteria</taxon>
        <taxon>Pseudomonadati</taxon>
        <taxon>Pseudomonadota</taxon>
        <taxon>Gammaproteobacteria</taxon>
        <taxon>Cellvibrionales</taxon>
        <taxon>Halieaceae</taxon>
        <taxon>Parahaliea</taxon>
    </lineage>
</organism>
<dbReference type="EMBL" id="VRZA01000003">
    <property type="protein sequence ID" value="TXS93778.1"/>
    <property type="molecule type" value="Genomic_DNA"/>
</dbReference>
<accession>A0A5C8ZZ70</accession>
<dbReference type="Gene3D" id="3.40.50.150">
    <property type="entry name" value="Vaccinia Virus protein VP39"/>
    <property type="match status" value="1"/>
</dbReference>
<comment type="caution">
    <text evidence="1">The sequence shown here is derived from an EMBL/GenBank/DDBJ whole genome shotgun (WGS) entry which is preliminary data.</text>
</comment>
<dbReference type="PANTHER" id="PTHR20974:SF0">
    <property type="entry name" value="UPF0585 PROTEIN CG18661"/>
    <property type="match status" value="1"/>
</dbReference>
<dbReference type="Pfam" id="PF06080">
    <property type="entry name" value="DUF938"/>
    <property type="match status" value="1"/>
</dbReference>
<dbReference type="InterPro" id="IPR010342">
    <property type="entry name" value="DUF938"/>
</dbReference>